<dbReference type="PANTHER" id="PTHR37299:SF1">
    <property type="entry name" value="STAGE 0 SPORULATION PROTEIN A HOMOLOG"/>
    <property type="match status" value="1"/>
</dbReference>
<name>A0ABS6TED6_9ENTE</name>
<proteinExistence type="predicted"/>
<dbReference type="RefSeq" id="WP_218326369.1">
    <property type="nucleotide sequence ID" value="NZ_JAHUZB010000004.1"/>
</dbReference>
<dbReference type="PANTHER" id="PTHR37299">
    <property type="entry name" value="TRANSCRIPTIONAL REGULATOR-RELATED"/>
    <property type="match status" value="1"/>
</dbReference>
<dbReference type="SMART" id="SM00850">
    <property type="entry name" value="LytTR"/>
    <property type="match status" value="1"/>
</dbReference>
<protein>
    <submittedName>
        <fullName evidence="4">LytTR family DNA-binding domain-containing protein</fullName>
    </submittedName>
</protein>
<comment type="caution">
    <text evidence="4">The sequence shown here is derived from an EMBL/GenBank/DDBJ whole genome shotgun (WGS) entry which is preliminary data.</text>
</comment>
<dbReference type="GO" id="GO:0003677">
    <property type="term" value="F:DNA binding"/>
    <property type="evidence" value="ECO:0007669"/>
    <property type="project" value="UniProtKB-KW"/>
</dbReference>
<keyword evidence="1" id="KW-0597">Phosphoprotein</keyword>
<dbReference type="PROSITE" id="PS50110">
    <property type="entry name" value="RESPONSE_REGULATORY"/>
    <property type="match status" value="1"/>
</dbReference>
<sequence>MKIAIVEDSPEASQTLARLITNFCNEQDISLELIQFSDGIEIVDNYQGNYDVIYFDVEMPIMDGMTAAKKIRKVDTNVIIIFLTNYVQWAIEGYAVEAADFLLKPITRFNFQEHFKRVLERLNQSPKESYTLKTNSGIRKIFLDDLFFVESEGHYLHFHSVSGDYTVLDSMKNVENQLKDKDFFRSNNGYLVNLKHVKSIDGNILYLDKYELIISRPRKKDFMQALTNYLGADMN</sequence>
<evidence type="ECO:0000313" key="5">
    <source>
        <dbReference type="Proteomes" id="UP000774130"/>
    </source>
</evidence>
<keyword evidence="5" id="KW-1185">Reference proteome</keyword>
<feature type="domain" description="Response regulatory" evidence="2">
    <location>
        <begin position="2"/>
        <end position="119"/>
    </location>
</feature>
<dbReference type="Pfam" id="PF04397">
    <property type="entry name" value="LytTR"/>
    <property type="match status" value="1"/>
</dbReference>
<dbReference type="InterPro" id="IPR001789">
    <property type="entry name" value="Sig_transdc_resp-reg_receiver"/>
</dbReference>
<dbReference type="InterPro" id="IPR007492">
    <property type="entry name" value="LytTR_DNA-bd_dom"/>
</dbReference>
<gene>
    <name evidence="4" type="ORF">KUA55_11170</name>
</gene>
<dbReference type="SMART" id="SM00448">
    <property type="entry name" value="REC"/>
    <property type="match status" value="1"/>
</dbReference>
<feature type="domain" description="HTH LytTR-type" evidence="3">
    <location>
        <begin position="130"/>
        <end position="228"/>
    </location>
</feature>
<keyword evidence="4" id="KW-0238">DNA-binding</keyword>
<evidence type="ECO:0000256" key="1">
    <source>
        <dbReference type="PROSITE-ProRule" id="PRU00169"/>
    </source>
</evidence>
<dbReference type="PROSITE" id="PS50930">
    <property type="entry name" value="HTH_LYTTR"/>
    <property type="match status" value="1"/>
</dbReference>
<evidence type="ECO:0000313" key="4">
    <source>
        <dbReference type="EMBL" id="MBV7391242.1"/>
    </source>
</evidence>
<dbReference type="InterPro" id="IPR046947">
    <property type="entry name" value="LytR-like"/>
</dbReference>
<dbReference type="Proteomes" id="UP000774130">
    <property type="component" value="Unassembled WGS sequence"/>
</dbReference>
<evidence type="ECO:0000259" key="2">
    <source>
        <dbReference type="PROSITE" id="PS50110"/>
    </source>
</evidence>
<feature type="modified residue" description="4-aspartylphosphate" evidence="1">
    <location>
        <position position="56"/>
    </location>
</feature>
<reference evidence="4 5" key="1">
    <citation type="submission" date="2021-06" db="EMBL/GenBank/DDBJ databases">
        <title>Enterococcus alishanensis sp. nov., a novel lactic acid bacterium isolated from fresh coffee beans.</title>
        <authorList>
            <person name="Chen Y.-S."/>
        </authorList>
    </citation>
    <scope>NUCLEOTIDE SEQUENCE [LARGE SCALE GENOMIC DNA]</scope>
    <source>
        <strain evidence="4 5">ALS3</strain>
    </source>
</reference>
<organism evidence="4 5">
    <name type="scientific">Enterococcus alishanensis</name>
    <dbReference type="NCBI Taxonomy" id="1303817"/>
    <lineage>
        <taxon>Bacteria</taxon>
        <taxon>Bacillati</taxon>
        <taxon>Bacillota</taxon>
        <taxon>Bacilli</taxon>
        <taxon>Lactobacillales</taxon>
        <taxon>Enterococcaceae</taxon>
        <taxon>Enterococcus</taxon>
    </lineage>
</organism>
<evidence type="ECO:0000259" key="3">
    <source>
        <dbReference type="PROSITE" id="PS50930"/>
    </source>
</evidence>
<dbReference type="EMBL" id="JAHUZB010000004">
    <property type="protein sequence ID" value="MBV7391242.1"/>
    <property type="molecule type" value="Genomic_DNA"/>
</dbReference>
<accession>A0ABS6TED6</accession>
<dbReference type="Pfam" id="PF00072">
    <property type="entry name" value="Response_reg"/>
    <property type="match status" value="1"/>
</dbReference>